<dbReference type="Pfam" id="PF21688">
    <property type="entry name" value="FAD-depend_C"/>
    <property type="match status" value="1"/>
</dbReference>
<dbReference type="RefSeq" id="WP_087158383.1">
    <property type="nucleotide sequence ID" value="NZ_JAQLXC010000002.1"/>
</dbReference>
<dbReference type="Gene3D" id="3.30.70.2700">
    <property type="match status" value="1"/>
</dbReference>
<sequence>MIRVFQVKCAYENEVEAQLIKKLHIKKEDLLGYTIHRRSVDARHQKVLFSYVIDCSLKNEKKVLKHKDVQPCPDETYHFVSSGTRIMNTRPVVVGFGPAGMFASLILAEAGYQPIVVERGSMVSLRKEKVDTFWQTGKLDPECNVQFGEGGAGAFSDGKLTTRSKDSRARKVLEELVDFGAKEDILIDAHPHIGTDAFLKIIENCRKKIIDLGGTFYFDTCLKDIKTKQNKLAEIKINDTWIPCENMILTIGHSATDTIRMLHQNGVMMENKPYAIGVRIEHKQEYINRAMLKDYATDPRLIPARYQLTHTASNNKGVYTFCMCPGGYVIPSSSSKEKLVVNGMSYASRSGENANSALLVQVNEEDYGNELFAGLQYQEDLEIKAYHMAGDYKVCLQLAKDYLENKVSVRLDDVKPTYALGYQFVDLNELFDPAINQALHEALIVFEKRVPGFVSEGALLSAVESRSSSSVRIIRDHDLQSNIQGIYPGGEGAGYAGGIMTSAIDGIKCAESIICRYQKHDTMKQKTEG</sequence>
<dbReference type="InterPro" id="IPR028348">
    <property type="entry name" value="FAD-binding_protein"/>
</dbReference>
<dbReference type="EMBL" id="NFKM01000005">
    <property type="protein sequence ID" value="OUP61182.1"/>
    <property type="molecule type" value="Genomic_DNA"/>
</dbReference>
<dbReference type="PANTHER" id="PTHR42842:SF3">
    <property type="entry name" value="FAD_NAD(P)-BINDING OXIDOREDUCTASE FAMILY PROTEIN"/>
    <property type="match status" value="1"/>
</dbReference>
<dbReference type="SUPFAM" id="SSF51905">
    <property type="entry name" value="FAD/NAD(P)-binding domain"/>
    <property type="match status" value="1"/>
</dbReference>
<reference evidence="2" key="1">
    <citation type="submission" date="2017-04" db="EMBL/GenBank/DDBJ databases">
        <title>Function of individual gut microbiota members based on whole genome sequencing of pure cultures obtained from chicken caecum.</title>
        <authorList>
            <person name="Medvecky M."/>
            <person name="Cejkova D."/>
            <person name="Polansky O."/>
            <person name="Karasova D."/>
            <person name="Kubasova T."/>
            <person name="Cizek A."/>
            <person name="Rychlik I."/>
        </authorList>
    </citation>
    <scope>NUCLEOTIDE SEQUENCE [LARGE SCALE GENOMIC DNA]</scope>
    <source>
        <strain evidence="2">An178</strain>
    </source>
</reference>
<dbReference type="GeneID" id="79876216"/>
<comment type="caution">
    <text evidence="1">The sequence shown here is derived from an EMBL/GenBank/DDBJ whole genome shotgun (WGS) entry which is preliminary data.</text>
</comment>
<dbReference type="Gene3D" id="3.50.50.60">
    <property type="entry name" value="FAD/NAD(P)-binding domain"/>
    <property type="match status" value="2"/>
</dbReference>
<name>A0A1Y4M3C4_9FIRM</name>
<dbReference type="InterPro" id="IPR036188">
    <property type="entry name" value="FAD/NAD-bd_sf"/>
</dbReference>
<keyword evidence="2" id="KW-1185">Reference proteome</keyword>
<dbReference type="AlphaFoldDB" id="A0A1Y4M3C4"/>
<accession>A0A1Y4M3C4</accession>
<dbReference type="PANTHER" id="PTHR42842">
    <property type="entry name" value="FAD/NAD(P)-BINDING OXIDOREDUCTASE"/>
    <property type="match status" value="1"/>
</dbReference>
<dbReference type="Proteomes" id="UP000195447">
    <property type="component" value="Unassembled WGS sequence"/>
</dbReference>
<evidence type="ECO:0000313" key="2">
    <source>
        <dbReference type="Proteomes" id="UP000195447"/>
    </source>
</evidence>
<gene>
    <name evidence="1" type="ORF">B5F14_03605</name>
</gene>
<evidence type="ECO:0000313" key="1">
    <source>
        <dbReference type="EMBL" id="OUP61182.1"/>
    </source>
</evidence>
<organism evidence="1 2">
    <name type="scientific">Faecalitalea cylindroides</name>
    <dbReference type="NCBI Taxonomy" id="39483"/>
    <lineage>
        <taxon>Bacteria</taxon>
        <taxon>Bacillati</taxon>
        <taxon>Bacillota</taxon>
        <taxon>Erysipelotrichia</taxon>
        <taxon>Erysipelotrichales</taxon>
        <taxon>Erysipelotrichaceae</taxon>
        <taxon>Faecalitalea</taxon>
    </lineage>
</organism>
<dbReference type="PIRSF" id="PIRSF038984">
    <property type="entry name" value="FAD_binding_protein"/>
    <property type="match status" value="1"/>
</dbReference>
<protein>
    <submittedName>
        <fullName evidence="1">Uncharacterized protein</fullName>
    </submittedName>
</protein>
<proteinExistence type="predicted"/>
<dbReference type="InterPro" id="IPR049516">
    <property type="entry name" value="FAD-depend_C"/>
</dbReference>